<feature type="region of interest" description="Disordered" evidence="1">
    <location>
        <begin position="20"/>
        <end position="51"/>
    </location>
</feature>
<dbReference type="AlphaFoldDB" id="A0A2T7A6P7"/>
<dbReference type="Proteomes" id="UP000244722">
    <property type="component" value="Unassembled WGS sequence"/>
</dbReference>
<reference evidence="3 4" key="1">
    <citation type="submission" date="2017-04" db="EMBL/GenBank/DDBJ databases">
        <title>Draft genome sequence of Tuber borchii Vittad., a whitish edible truffle.</title>
        <authorList>
            <consortium name="DOE Joint Genome Institute"/>
            <person name="Murat C."/>
            <person name="Kuo A."/>
            <person name="Barry K.W."/>
            <person name="Clum A."/>
            <person name="Dockter R.B."/>
            <person name="Fauchery L."/>
            <person name="Iotti M."/>
            <person name="Kohler A."/>
            <person name="Labutti K."/>
            <person name="Lindquist E.A."/>
            <person name="Lipzen A."/>
            <person name="Ohm R.A."/>
            <person name="Wang M."/>
            <person name="Grigoriev I.V."/>
            <person name="Zambonelli A."/>
            <person name="Martin F.M."/>
        </authorList>
    </citation>
    <scope>NUCLEOTIDE SEQUENCE [LARGE SCALE GENOMIC DNA]</scope>
    <source>
        <strain evidence="3 4">Tbo3840</strain>
    </source>
</reference>
<feature type="signal peptide" evidence="2">
    <location>
        <begin position="1"/>
        <end position="21"/>
    </location>
</feature>
<name>A0A2T7A6P7_TUBBO</name>
<evidence type="ECO:0000313" key="4">
    <source>
        <dbReference type="Proteomes" id="UP000244722"/>
    </source>
</evidence>
<evidence type="ECO:0000313" key="3">
    <source>
        <dbReference type="EMBL" id="PUU83416.1"/>
    </source>
</evidence>
<accession>A0A2T7A6P7</accession>
<gene>
    <name evidence="3" type="ORF">B9Z19DRAFT_1119238</name>
</gene>
<keyword evidence="4" id="KW-1185">Reference proteome</keyword>
<organism evidence="3 4">
    <name type="scientific">Tuber borchii</name>
    <name type="common">White truffle</name>
    <dbReference type="NCBI Taxonomy" id="42251"/>
    <lineage>
        <taxon>Eukaryota</taxon>
        <taxon>Fungi</taxon>
        <taxon>Dikarya</taxon>
        <taxon>Ascomycota</taxon>
        <taxon>Pezizomycotina</taxon>
        <taxon>Pezizomycetes</taxon>
        <taxon>Pezizales</taxon>
        <taxon>Tuberaceae</taxon>
        <taxon>Tuber</taxon>
    </lineage>
</organism>
<proteinExistence type="predicted"/>
<evidence type="ECO:0000256" key="2">
    <source>
        <dbReference type="SAM" id="SignalP"/>
    </source>
</evidence>
<sequence length="95" mass="9896">MKLQTPATTALLLSLPISVIASPPSSSSSSSSSSSVDTNMHIPQDTLFDPEKLNIQSQDETSSLQRTSDTAGTKLVNNWRQAVGGIAVAVLVAVV</sequence>
<comment type="caution">
    <text evidence="3">The sequence shown here is derived from an EMBL/GenBank/DDBJ whole genome shotgun (WGS) entry which is preliminary data.</text>
</comment>
<dbReference type="EMBL" id="NESQ01000012">
    <property type="protein sequence ID" value="PUU83416.1"/>
    <property type="molecule type" value="Genomic_DNA"/>
</dbReference>
<feature type="chain" id="PRO_5015717469" evidence="2">
    <location>
        <begin position="22"/>
        <end position="95"/>
    </location>
</feature>
<evidence type="ECO:0000256" key="1">
    <source>
        <dbReference type="SAM" id="MobiDB-lite"/>
    </source>
</evidence>
<feature type="compositionally biased region" description="Low complexity" evidence="1">
    <location>
        <begin position="20"/>
        <end position="36"/>
    </location>
</feature>
<protein>
    <submittedName>
        <fullName evidence="3">Uncharacterized protein</fullName>
    </submittedName>
</protein>
<keyword evidence="2" id="KW-0732">Signal</keyword>